<dbReference type="PANTHER" id="PTHR38590:SF1">
    <property type="entry name" value="BLL0828 PROTEIN"/>
    <property type="match status" value="1"/>
</dbReference>
<dbReference type="Proteomes" id="UP000516148">
    <property type="component" value="Chromosome"/>
</dbReference>
<dbReference type="InterPro" id="IPR047216">
    <property type="entry name" value="Endonuclease_DUF559_bact"/>
</dbReference>
<accession>A0A7H0LPB1</accession>
<dbReference type="SUPFAM" id="SSF52980">
    <property type="entry name" value="Restriction endonuclease-like"/>
    <property type="match status" value="1"/>
</dbReference>
<dbReference type="InterPro" id="IPR011335">
    <property type="entry name" value="Restrct_endonuc-II-like"/>
</dbReference>
<reference evidence="2 3" key="1">
    <citation type="submission" date="2020-09" db="EMBL/GenBank/DDBJ databases">
        <title>Sphingomonas sp., a new species isolated from pork steak.</title>
        <authorList>
            <person name="Heidler von Heilborn D."/>
        </authorList>
    </citation>
    <scope>NUCLEOTIDE SEQUENCE [LARGE SCALE GENOMIC DNA]</scope>
    <source>
        <strain evidence="3">S8-3T</strain>
    </source>
</reference>
<feature type="domain" description="DUF559" evidence="1">
    <location>
        <begin position="29"/>
        <end position="131"/>
    </location>
</feature>
<evidence type="ECO:0000313" key="2">
    <source>
        <dbReference type="EMBL" id="QNQ11514.1"/>
    </source>
</evidence>
<dbReference type="CDD" id="cd01038">
    <property type="entry name" value="Endonuclease_DUF559"/>
    <property type="match status" value="1"/>
</dbReference>
<keyword evidence="3" id="KW-1185">Reference proteome</keyword>
<evidence type="ECO:0000313" key="3">
    <source>
        <dbReference type="Proteomes" id="UP000516148"/>
    </source>
</evidence>
<protein>
    <submittedName>
        <fullName evidence="2">DUF559 domain-containing protein</fullName>
    </submittedName>
</protein>
<dbReference type="PANTHER" id="PTHR38590">
    <property type="entry name" value="BLL0828 PROTEIN"/>
    <property type="match status" value="1"/>
</dbReference>
<dbReference type="EMBL" id="CP061038">
    <property type="protein sequence ID" value="QNQ11514.1"/>
    <property type="molecule type" value="Genomic_DNA"/>
</dbReference>
<gene>
    <name evidence="2" type="ORF">H3Z74_10480</name>
</gene>
<dbReference type="KEGG" id="spap:H3Z74_10480"/>
<sequence length="153" mass="16823">MDNDALLPPLPLAGGDRGVGSRFRLGRPTARARDLRNNATLHEQMLWQQLKGGRLNGLKFSRQIPIAGYFADFVCRSCKLVLELDGSQHADAAMHDEARTRAIEAAGYRVIRFWNNDLNENMDGVLENIVNAAMVADREPAPAPPASGRGETK</sequence>
<dbReference type="InterPro" id="IPR007569">
    <property type="entry name" value="DUF559"/>
</dbReference>
<evidence type="ECO:0000259" key="1">
    <source>
        <dbReference type="Pfam" id="PF04480"/>
    </source>
</evidence>
<dbReference type="Pfam" id="PF04480">
    <property type="entry name" value="DUF559"/>
    <property type="match status" value="1"/>
</dbReference>
<dbReference type="AlphaFoldDB" id="A0A7H0LPB1"/>
<proteinExistence type="predicted"/>
<dbReference type="Gene3D" id="3.40.960.10">
    <property type="entry name" value="VSR Endonuclease"/>
    <property type="match status" value="1"/>
</dbReference>
<organism evidence="2 3">
    <name type="scientific">Sphingomonas alpina</name>
    <dbReference type="NCBI Taxonomy" id="653931"/>
    <lineage>
        <taxon>Bacteria</taxon>
        <taxon>Pseudomonadati</taxon>
        <taxon>Pseudomonadota</taxon>
        <taxon>Alphaproteobacteria</taxon>
        <taxon>Sphingomonadales</taxon>
        <taxon>Sphingomonadaceae</taxon>
        <taxon>Sphingomonas</taxon>
    </lineage>
</organism>
<dbReference type="RefSeq" id="WP_187763794.1">
    <property type="nucleotide sequence ID" value="NZ_CP061038.1"/>
</dbReference>
<name>A0A7H0LPB1_9SPHN</name>